<dbReference type="AlphaFoldDB" id="A0A1Y1JLD4"/>
<evidence type="ECO:0000313" key="3">
    <source>
        <dbReference type="EMBL" id="GAW81223.1"/>
    </source>
</evidence>
<dbReference type="Proteomes" id="UP000195521">
    <property type="component" value="Unassembled WGS sequence"/>
</dbReference>
<feature type="transmembrane region" description="Helical" evidence="2">
    <location>
        <begin position="146"/>
        <end position="165"/>
    </location>
</feature>
<dbReference type="RefSeq" id="XP_028543812.1">
    <property type="nucleotide sequence ID" value="XM_028688011.1"/>
</dbReference>
<dbReference type="OMA" id="YSIQYYH"/>
<organism evidence="3 4">
    <name type="scientific">Plasmodium gonderi</name>
    <dbReference type="NCBI Taxonomy" id="77519"/>
    <lineage>
        <taxon>Eukaryota</taxon>
        <taxon>Sar</taxon>
        <taxon>Alveolata</taxon>
        <taxon>Apicomplexa</taxon>
        <taxon>Aconoidasida</taxon>
        <taxon>Haemosporida</taxon>
        <taxon>Plasmodiidae</taxon>
        <taxon>Plasmodium</taxon>
        <taxon>Plasmodium (Plasmodium)</taxon>
    </lineage>
</organism>
<evidence type="ECO:0000313" key="4">
    <source>
        <dbReference type="Proteomes" id="UP000195521"/>
    </source>
</evidence>
<gene>
    <name evidence="3" type="ORF">PGO_094240</name>
</gene>
<feature type="coiled-coil region" evidence="1">
    <location>
        <begin position="19"/>
        <end position="58"/>
    </location>
</feature>
<name>A0A1Y1JLD4_PLAGO</name>
<keyword evidence="4" id="KW-1185">Reference proteome</keyword>
<protein>
    <submittedName>
        <fullName evidence="3">Uncharacterized protein</fullName>
    </submittedName>
</protein>
<keyword evidence="2" id="KW-0812">Transmembrane</keyword>
<proteinExistence type="predicted"/>
<accession>A0A1Y1JLD4</accession>
<sequence length="166" mass="19822">MKEKLLETDTLEEYKKIHKKKYEERLMIEKEMLEKQKTEEETNEKIKKEQAYKQLQIEKDKEYSIQYYHEINNLQRTNTTSADSNLPMLNSYTERLINTPHYAYMPDVTSHGLLDNGSGEPISQRIRNFFSSRNPRQYLGRSRVQIICNIILFIFIITCIAIFAFL</sequence>
<evidence type="ECO:0000256" key="2">
    <source>
        <dbReference type="SAM" id="Phobius"/>
    </source>
</evidence>
<dbReference type="OrthoDB" id="377533at2759"/>
<keyword evidence="2" id="KW-1133">Transmembrane helix</keyword>
<keyword evidence="1" id="KW-0175">Coiled coil</keyword>
<dbReference type="EMBL" id="BDQF01000010">
    <property type="protein sequence ID" value="GAW81223.1"/>
    <property type="molecule type" value="Genomic_DNA"/>
</dbReference>
<keyword evidence="2" id="KW-0472">Membrane</keyword>
<evidence type="ECO:0000256" key="1">
    <source>
        <dbReference type="SAM" id="Coils"/>
    </source>
</evidence>
<reference evidence="4" key="1">
    <citation type="submission" date="2017-04" db="EMBL/GenBank/DDBJ databases">
        <title>Plasmodium gonderi genome.</title>
        <authorList>
            <person name="Arisue N."/>
            <person name="Honma H."/>
            <person name="Kawai S."/>
            <person name="Tougan T."/>
            <person name="Tanabe K."/>
            <person name="Horii T."/>
        </authorList>
    </citation>
    <scope>NUCLEOTIDE SEQUENCE [LARGE SCALE GENOMIC DNA]</scope>
    <source>
        <strain evidence="4">ATCC 30045</strain>
    </source>
</reference>
<comment type="caution">
    <text evidence="3">The sequence shown here is derived from an EMBL/GenBank/DDBJ whole genome shotgun (WGS) entry which is preliminary data.</text>
</comment>
<dbReference type="GeneID" id="39747941"/>